<comment type="caution">
    <text evidence="5">The sequence shown here is derived from an EMBL/GenBank/DDBJ whole genome shotgun (WGS) entry which is preliminary data.</text>
</comment>
<organism evidence="5 6">
    <name type="scientific">Linnemannia gamsii</name>
    <dbReference type="NCBI Taxonomy" id="64522"/>
    <lineage>
        <taxon>Eukaryota</taxon>
        <taxon>Fungi</taxon>
        <taxon>Fungi incertae sedis</taxon>
        <taxon>Mucoromycota</taxon>
        <taxon>Mortierellomycotina</taxon>
        <taxon>Mortierellomycetes</taxon>
        <taxon>Mortierellales</taxon>
        <taxon>Mortierellaceae</taxon>
        <taxon>Linnemannia</taxon>
    </lineage>
</organism>
<evidence type="ECO:0000256" key="4">
    <source>
        <dbReference type="SAM" id="MobiDB-lite"/>
    </source>
</evidence>
<dbReference type="Gene3D" id="2.130.10.10">
    <property type="entry name" value="YVTN repeat-like/Quinoprotein amine dehydrogenase"/>
    <property type="match status" value="2"/>
</dbReference>
<keyword evidence="2" id="KW-0677">Repeat</keyword>
<evidence type="ECO:0000256" key="1">
    <source>
        <dbReference type="ARBA" id="ARBA00022574"/>
    </source>
</evidence>
<dbReference type="PANTHER" id="PTHR19919">
    <property type="entry name" value="WD REPEAT CONTAINING PROTEIN"/>
    <property type="match status" value="1"/>
</dbReference>
<evidence type="ECO:0000256" key="3">
    <source>
        <dbReference type="PROSITE-ProRule" id="PRU00221"/>
    </source>
</evidence>
<accession>A0A9P6UGH0</accession>
<gene>
    <name evidence="5" type="primary">DCAF7</name>
    <name evidence="5" type="ORF">BGZ97_005111</name>
</gene>
<dbReference type="PROSITE" id="PS00678">
    <property type="entry name" value="WD_REPEATS_1"/>
    <property type="match status" value="1"/>
</dbReference>
<reference evidence="5" key="1">
    <citation type="journal article" date="2020" name="Fungal Divers.">
        <title>Resolving the Mortierellaceae phylogeny through synthesis of multi-gene phylogenetics and phylogenomics.</title>
        <authorList>
            <person name="Vandepol N."/>
            <person name="Liber J."/>
            <person name="Desiro A."/>
            <person name="Na H."/>
            <person name="Kennedy M."/>
            <person name="Barry K."/>
            <person name="Grigoriev I.V."/>
            <person name="Miller A.N."/>
            <person name="O'Donnell K."/>
            <person name="Stajich J.E."/>
            <person name="Bonito G."/>
        </authorList>
    </citation>
    <scope>NUCLEOTIDE SEQUENCE</scope>
    <source>
        <strain evidence="5">NVP60</strain>
    </source>
</reference>
<dbReference type="SMART" id="SM00320">
    <property type="entry name" value="WD40"/>
    <property type="match status" value="3"/>
</dbReference>
<sequence length="448" mass="49149">MASPHNASGPTSFGQGYSLSASSSPSSPSASTPIPPPTSRQQQQRKEILNYSAPWPVYGLDWSNQPTEREALRLAVGSFIEDGSNKIQIITLPEFAGIEERDYNPNSMSDWVPIAETNHQQYPVTKIKWEPYKGGHRSFDLLATTGDYLRLWELKDDTENTNSGNNTIGRRSAHSLQQRLTQRAVLANTKANFCAPLTSFDWNTYDPALIVTSSIDTTCTVWNVETNQAKTQLIAHDKEVYDVSFAGNNADIFASVGADGSVRMFDLRALEHSTIIYETTSSSPTLAGSSPNTQTGTQPVPLVRLAFNKLDTNYLSTFHMDSSSVQILDIRVPGIPVTELRGHKGALNCMAWSPIGSTEIATGSDDHQVFIWEVSPSRHDREELDYHHSKSASNSTAKSPVPVPSTRVLHEPFRAANVGGEVNQLAWSSASPDWVAVGFGRTVQALRL</sequence>
<evidence type="ECO:0000313" key="5">
    <source>
        <dbReference type="EMBL" id="KAG0294309.1"/>
    </source>
</evidence>
<dbReference type="InterPro" id="IPR001680">
    <property type="entry name" value="WD40_rpt"/>
</dbReference>
<keyword evidence="1 3" id="KW-0853">WD repeat</keyword>
<dbReference type="SUPFAM" id="SSF50978">
    <property type="entry name" value="WD40 repeat-like"/>
    <property type="match status" value="1"/>
</dbReference>
<dbReference type="PROSITE" id="PS50082">
    <property type="entry name" value="WD_REPEATS_2"/>
    <property type="match status" value="2"/>
</dbReference>
<dbReference type="PROSITE" id="PS50294">
    <property type="entry name" value="WD_REPEATS_REGION"/>
    <property type="match status" value="1"/>
</dbReference>
<dbReference type="InterPro" id="IPR019775">
    <property type="entry name" value="WD40_repeat_CS"/>
</dbReference>
<feature type="repeat" description="WD" evidence="3">
    <location>
        <begin position="233"/>
        <end position="275"/>
    </location>
</feature>
<protein>
    <submittedName>
        <fullName evidence="5">Ddb1 and cul4 associated factor 7</fullName>
    </submittedName>
</protein>
<feature type="repeat" description="WD" evidence="3">
    <location>
        <begin position="340"/>
        <end position="382"/>
    </location>
</feature>
<dbReference type="InterPro" id="IPR036322">
    <property type="entry name" value="WD40_repeat_dom_sf"/>
</dbReference>
<keyword evidence="6" id="KW-1185">Reference proteome</keyword>
<feature type="region of interest" description="Disordered" evidence="4">
    <location>
        <begin position="1"/>
        <end position="44"/>
    </location>
</feature>
<dbReference type="AlphaFoldDB" id="A0A9P6UGH0"/>
<dbReference type="OrthoDB" id="1284551at2759"/>
<name>A0A9P6UGH0_9FUNG</name>
<dbReference type="EMBL" id="JAAAIN010002335">
    <property type="protein sequence ID" value="KAG0294309.1"/>
    <property type="molecule type" value="Genomic_DNA"/>
</dbReference>
<feature type="region of interest" description="Disordered" evidence="4">
    <location>
        <begin position="383"/>
        <end position="405"/>
    </location>
</feature>
<evidence type="ECO:0000313" key="6">
    <source>
        <dbReference type="Proteomes" id="UP000823405"/>
    </source>
</evidence>
<dbReference type="InterPro" id="IPR015943">
    <property type="entry name" value="WD40/YVTN_repeat-like_dom_sf"/>
</dbReference>
<dbReference type="InterPro" id="IPR045159">
    <property type="entry name" value="DCAF7-like"/>
</dbReference>
<dbReference type="Proteomes" id="UP000823405">
    <property type="component" value="Unassembled WGS sequence"/>
</dbReference>
<proteinExistence type="predicted"/>
<evidence type="ECO:0000256" key="2">
    <source>
        <dbReference type="ARBA" id="ARBA00022737"/>
    </source>
</evidence>
<feature type="compositionally biased region" description="Polar residues" evidence="4">
    <location>
        <begin position="1"/>
        <end position="17"/>
    </location>
</feature>
<dbReference type="Pfam" id="PF00400">
    <property type="entry name" value="WD40"/>
    <property type="match status" value="2"/>
</dbReference>
<feature type="compositionally biased region" description="Low complexity" evidence="4">
    <location>
        <begin position="18"/>
        <end position="32"/>
    </location>
</feature>